<accession>A0A0R3R678</accession>
<evidence type="ECO:0000313" key="1">
    <source>
        <dbReference type="EMBL" id="VDO46036.1"/>
    </source>
</evidence>
<organism evidence="3">
    <name type="scientific">Brugia timori</name>
    <dbReference type="NCBI Taxonomy" id="42155"/>
    <lineage>
        <taxon>Eukaryota</taxon>
        <taxon>Metazoa</taxon>
        <taxon>Ecdysozoa</taxon>
        <taxon>Nematoda</taxon>
        <taxon>Chromadorea</taxon>
        <taxon>Rhabditida</taxon>
        <taxon>Spirurina</taxon>
        <taxon>Spiruromorpha</taxon>
        <taxon>Filarioidea</taxon>
        <taxon>Onchocercidae</taxon>
        <taxon>Brugia</taxon>
    </lineage>
</organism>
<name>A0A0R3R678_9BILA</name>
<dbReference type="WBParaSite" id="BTMF_0001552201-mRNA-1">
    <property type="protein sequence ID" value="BTMF_0001552201-mRNA-1"/>
    <property type="gene ID" value="BTMF_0001552201"/>
</dbReference>
<protein>
    <submittedName>
        <fullName evidence="1 3">Uncharacterized protein</fullName>
    </submittedName>
</protein>
<gene>
    <name evidence="1" type="ORF">BTMF_LOCUS13514</name>
</gene>
<evidence type="ECO:0000313" key="3">
    <source>
        <dbReference type="WBParaSite" id="BTMF_0001552201-mRNA-1"/>
    </source>
</evidence>
<dbReference type="EMBL" id="UZAG01020188">
    <property type="protein sequence ID" value="VDO46036.1"/>
    <property type="molecule type" value="Genomic_DNA"/>
</dbReference>
<reference evidence="1 2" key="2">
    <citation type="submission" date="2018-11" db="EMBL/GenBank/DDBJ databases">
        <authorList>
            <consortium name="Pathogen Informatics"/>
        </authorList>
    </citation>
    <scope>NUCLEOTIDE SEQUENCE [LARGE SCALE GENOMIC DNA]</scope>
</reference>
<sequence>MQIFQFCYLDLVKRSKRNVEVKNETPIVYTGCTGRLCPKS</sequence>
<keyword evidence="2" id="KW-1185">Reference proteome</keyword>
<dbReference type="Proteomes" id="UP000280834">
    <property type="component" value="Unassembled WGS sequence"/>
</dbReference>
<dbReference type="AlphaFoldDB" id="A0A0R3R678"/>
<proteinExistence type="predicted"/>
<evidence type="ECO:0000313" key="2">
    <source>
        <dbReference type="Proteomes" id="UP000280834"/>
    </source>
</evidence>
<reference evidence="3" key="1">
    <citation type="submission" date="2017-02" db="UniProtKB">
        <authorList>
            <consortium name="WormBaseParasite"/>
        </authorList>
    </citation>
    <scope>IDENTIFICATION</scope>
</reference>